<organism evidence="2 3">
    <name type="scientific">Methanothermobacter marburgensis (strain ATCC BAA-927 / DSM 2133 / JCM 14651 / NBRC 100331 / OCM 82 / Marburg)</name>
    <name type="common">Methanobacterium thermoautotrophicum</name>
    <dbReference type="NCBI Taxonomy" id="79929"/>
    <lineage>
        <taxon>Archaea</taxon>
        <taxon>Methanobacteriati</taxon>
        <taxon>Methanobacteriota</taxon>
        <taxon>Methanomada group</taxon>
        <taxon>Methanobacteria</taxon>
        <taxon>Methanobacteriales</taxon>
        <taxon>Methanobacteriaceae</taxon>
        <taxon>Methanothermobacter</taxon>
    </lineage>
</organism>
<sequence>MDQCQKIIHSYHHRYKRGSMKRLLWWLIAATRGGVNRARIIRMLHERPYNTNQLAEALELDYKTVQHHLSVLEKNKIIVSSGERYGKMYFLSDAMEENYDLFEDILDRMQGVDV</sequence>
<dbReference type="InterPro" id="IPR001845">
    <property type="entry name" value="HTH_ArsR_DNA-bd_dom"/>
</dbReference>
<gene>
    <name evidence="2" type="ordered locus">MTBMA_c00250</name>
</gene>
<dbReference type="EMBL" id="CP001710">
    <property type="protein sequence ID" value="ADL57635.1"/>
    <property type="molecule type" value="Genomic_DNA"/>
</dbReference>
<protein>
    <submittedName>
        <fullName evidence="2">Predicted transcriptional regulator</fullName>
    </submittedName>
</protein>
<keyword evidence="3" id="KW-1185">Reference proteome</keyword>
<dbReference type="Proteomes" id="UP000000345">
    <property type="component" value="Chromosome"/>
</dbReference>
<dbReference type="AlphaFoldDB" id="D9PYU0"/>
<dbReference type="PaxDb" id="79929-MTBMA_c00250"/>
<proteinExistence type="predicted"/>
<accession>D9PYU0</accession>
<evidence type="ECO:0000313" key="2">
    <source>
        <dbReference type="EMBL" id="ADL57635.1"/>
    </source>
</evidence>
<dbReference type="SUPFAM" id="SSF46785">
    <property type="entry name" value="Winged helix' DNA-binding domain"/>
    <property type="match status" value="1"/>
</dbReference>
<dbReference type="KEGG" id="mmg:MTBMA_c00250"/>
<dbReference type="InterPro" id="IPR036388">
    <property type="entry name" value="WH-like_DNA-bd_sf"/>
</dbReference>
<dbReference type="InterPro" id="IPR011991">
    <property type="entry name" value="ArsR-like_HTH"/>
</dbReference>
<evidence type="ECO:0000313" key="3">
    <source>
        <dbReference type="Proteomes" id="UP000000345"/>
    </source>
</evidence>
<dbReference type="PANTHER" id="PTHR38600">
    <property type="entry name" value="TRANSCRIPTIONAL REGULATORY PROTEIN"/>
    <property type="match status" value="1"/>
</dbReference>
<dbReference type="STRING" id="79929.MTBMA_c00250"/>
<dbReference type="CDD" id="cd00090">
    <property type="entry name" value="HTH_ARSR"/>
    <property type="match status" value="1"/>
</dbReference>
<dbReference type="HOGENOM" id="CLU_153620_1_0_2"/>
<name>D9PYU0_METTM</name>
<dbReference type="Pfam" id="PF01022">
    <property type="entry name" value="HTH_5"/>
    <property type="match status" value="1"/>
</dbReference>
<feature type="domain" description="HTH arsR-type" evidence="1">
    <location>
        <begin position="31"/>
        <end position="104"/>
    </location>
</feature>
<dbReference type="SMART" id="SM00418">
    <property type="entry name" value="HTH_ARSR"/>
    <property type="match status" value="1"/>
</dbReference>
<dbReference type="Gene3D" id="1.10.10.10">
    <property type="entry name" value="Winged helix-like DNA-binding domain superfamily/Winged helix DNA-binding domain"/>
    <property type="match status" value="1"/>
</dbReference>
<dbReference type="PATRIC" id="fig|79929.8.peg.23"/>
<dbReference type="PANTHER" id="PTHR38600:SF1">
    <property type="entry name" value="TRANSCRIPTIONAL REGULATORY PROTEIN"/>
    <property type="match status" value="1"/>
</dbReference>
<reference key="1">
    <citation type="submission" date="2009-08" db="EMBL/GenBank/DDBJ databases">
        <title>The genome sequence of Methanothermobacter marburgensis.</title>
        <authorList>
            <person name="Kaster A."/>
            <person name="Seedorf H."/>
            <person name="Goenrich M."/>
            <person name="Wiezer A."/>
            <person name="Liesegang H."/>
            <person name="Thauer R."/>
            <person name="Gottschalk G."/>
        </authorList>
    </citation>
    <scope>NUCLEOTIDE SEQUENCE</scope>
    <source>
        <strain>Marburg</strain>
    </source>
</reference>
<dbReference type="GO" id="GO:0003700">
    <property type="term" value="F:DNA-binding transcription factor activity"/>
    <property type="evidence" value="ECO:0007669"/>
    <property type="project" value="InterPro"/>
</dbReference>
<evidence type="ECO:0000259" key="1">
    <source>
        <dbReference type="SMART" id="SM00418"/>
    </source>
</evidence>
<reference evidence="2 3" key="2">
    <citation type="journal article" date="2010" name="J. Bacteriol.">
        <title>Complete genome sequence of Methanothermobacter marburgensis, a methanoarchaeon model organism.</title>
        <authorList>
            <person name="Liesegang H."/>
            <person name="Kaster A.K."/>
            <person name="Wiezer A."/>
            <person name="Goenrich M."/>
            <person name="Wollherr A."/>
            <person name="Seedorf H."/>
            <person name="Gottschalk G."/>
            <person name="Thauer R.K."/>
        </authorList>
    </citation>
    <scope>NUCLEOTIDE SEQUENCE [LARGE SCALE GENOMIC DNA]</scope>
    <source>
        <strain evidence="3">ATCC BAA-927 / DSM 2133 / JCM 14651 / NBRC 100331 / OCM 82 / Marburg</strain>
    </source>
</reference>
<dbReference type="InterPro" id="IPR036390">
    <property type="entry name" value="WH_DNA-bd_sf"/>
</dbReference>